<proteinExistence type="predicted"/>
<dbReference type="AlphaFoldDB" id="D2JBG3"/>
<keyword evidence="1" id="KW-0472">Membrane</keyword>
<keyword evidence="3" id="KW-0614">Plasmid</keyword>
<sequence length="60" mass="6981">MKYRIIAALFFLMLLLIYVFKIAPFLNTDSQIVNLVVVLIIFFIGALLGWISRKFDKNSK</sequence>
<evidence type="ECO:0000313" key="3">
    <source>
        <dbReference type="EMBL" id="ADA79938.1"/>
    </source>
</evidence>
<name>D2JBG3_STAAU</name>
<reference evidence="3" key="1">
    <citation type="submission" date="2009-08" db="EMBL/GenBank/DDBJ databases">
        <authorList>
            <person name="Gill J."/>
            <person name="Borman J."/>
            <person name="Shetty J."/>
            <person name="Hostetler J."/>
            <person name="Durkin S."/>
            <person name="Montgomery B."/>
        </authorList>
    </citation>
    <scope>NUCLEOTIDE SEQUENCE</scope>
    <source>
        <strain evidence="3">SK1020</strain>
        <strain evidence="2">WBG8366</strain>
        <plasmid evidence="2">pWBG764</plasmid>
        <plasmid evidence="3">SAP087A</plasmid>
    </source>
</reference>
<protein>
    <submittedName>
        <fullName evidence="3">Uncharacterized protein</fullName>
    </submittedName>
</protein>
<geneLocation type="plasmid" evidence="3">
    <name>SAP087A</name>
</geneLocation>
<keyword evidence="1" id="KW-0812">Transmembrane</keyword>
<dbReference type="RefSeq" id="WP_000877306.1">
    <property type="nucleotide sequence ID" value="NC_013346.1"/>
</dbReference>
<feature type="transmembrane region" description="Helical" evidence="1">
    <location>
        <begin position="31"/>
        <end position="51"/>
    </location>
</feature>
<accession>D2JBG3</accession>
<gene>
    <name evidence="3" type="ORF">SAP087A_002</name>
    <name evidence="2" type="ORF">SAP111B_002</name>
</gene>
<dbReference type="EMBL" id="GQ900439">
    <property type="protein sequence ID" value="ADA79938.1"/>
    <property type="molecule type" value="Genomic_DNA"/>
</dbReference>
<evidence type="ECO:0000256" key="1">
    <source>
        <dbReference type="SAM" id="Phobius"/>
    </source>
</evidence>
<geneLocation type="plasmid" evidence="2">
    <name>pWBG764</name>
</geneLocation>
<organism evidence="3">
    <name type="scientific">Staphylococcus aureus</name>
    <dbReference type="NCBI Taxonomy" id="1280"/>
    <lineage>
        <taxon>Bacteria</taxon>
        <taxon>Bacillati</taxon>
        <taxon>Bacillota</taxon>
        <taxon>Bacilli</taxon>
        <taxon>Bacillales</taxon>
        <taxon>Staphylococcaceae</taxon>
        <taxon>Staphylococcus</taxon>
    </lineage>
</organism>
<dbReference type="EMBL" id="GQ900468">
    <property type="protein sequence ID" value="ACZ66039.1"/>
    <property type="molecule type" value="Genomic_DNA"/>
</dbReference>
<keyword evidence="1" id="KW-1133">Transmembrane helix</keyword>
<reference evidence="3" key="2">
    <citation type="submission" date="2009-12" db="EMBL/GenBank/DDBJ databases">
        <authorList>
            <person name="Summers A.O."/>
            <person name="Shearer J."/>
            <person name="Wireman J."/>
        </authorList>
    </citation>
    <scope>NUCLEOTIDE SEQUENCE</scope>
    <source>
        <strain evidence="3">SK1020</strain>
        <strain evidence="2">WBG8366</strain>
        <plasmid evidence="2">pWBG764</plasmid>
        <plasmid evidence="3">SAP087A</plasmid>
    </source>
</reference>
<evidence type="ECO:0000313" key="2">
    <source>
        <dbReference type="EMBL" id="ACZ66039.1"/>
    </source>
</evidence>